<comment type="catalytic activity">
    <reaction evidence="4 5 6">
        <text>an acyl phosphate + H2O = a carboxylate + phosphate + H(+)</text>
        <dbReference type="Rhea" id="RHEA:14965"/>
        <dbReference type="ChEBI" id="CHEBI:15377"/>
        <dbReference type="ChEBI" id="CHEBI:15378"/>
        <dbReference type="ChEBI" id="CHEBI:29067"/>
        <dbReference type="ChEBI" id="CHEBI:43474"/>
        <dbReference type="ChEBI" id="CHEBI:59918"/>
        <dbReference type="EC" id="3.6.1.7"/>
    </reaction>
</comment>
<evidence type="ECO:0000256" key="7">
    <source>
        <dbReference type="RuleBase" id="RU004168"/>
    </source>
</evidence>
<feature type="region of interest" description="Disordered" evidence="8">
    <location>
        <begin position="42"/>
        <end position="76"/>
    </location>
</feature>
<dbReference type="InterPro" id="IPR001792">
    <property type="entry name" value="Acylphosphatase-like_dom"/>
</dbReference>
<feature type="active site" evidence="5">
    <location>
        <position position="20"/>
    </location>
</feature>
<evidence type="ECO:0000313" key="11">
    <source>
        <dbReference type="Proteomes" id="UP001438707"/>
    </source>
</evidence>
<dbReference type="PANTHER" id="PTHR10029:SF3">
    <property type="entry name" value="ACYLPHOSPHATASE-RELATED"/>
    <property type="match status" value="1"/>
</dbReference>
<dbReference type="Pfam" id="PF00708">
    <property type="entry name" value="Acylphosphatase"/>
    <property type="match status" value="1"/>
</dbReference>
<name>A0AAW1QJ45_9CHLO</name>
<dbReference type="Proteomes" id="UP001438707">
    <property type="component" value="Unassembled WGS sequence"/>
</dbReference>
<comment type="caution">
    <text evidence="10">The sequence shown here is derived from an EMBL/GenBank/DDBJ whole genome shotgun (WGS) entry which is preliminary data.</text>
</comment>
<comment type="similarity">
    <text evidence="1 7">Belongs to the acylphosphatase family.</text>
</comment>
<accession>A0AAW1QJ45</accession>
<evidence type="ECO:0000256" key="1">
    <source>
        <dbReference type="ARBA" id="ARBA00005614"/>
    </source>
</evidence>
<protein>
    <recommendedName>
        <fullName evidence="2 5">Acylphosphatase</fullName>
        <ecNumber evidence="2 5">3.6.1.7</ecNumber>
    </recommendedName>
</protein>
<dbReference type="PRINTS" id="PR00112">
    <property type="entry name" value="ACYLPHPHTASE"/>
</dbReference>
<reference evidence="10 11" key="1">
    <citation type="journal article" date="2024" name="Nat. Commun.">
        <title>Phylogenomics reveals the evolutionary origins of lichenization in chlorophyte algae.</title>
        <authorList>
            <person name="Puginier C."/>
            <person name="Libourel C."/>
            <person name="Otte J."/>
            <person name="Skaloud P."/>
            <person name="Haon M."/>
            <person name="Grisel S."/>
            <person name="Petersen M."/>
            <person name="Berrin J.G."/>
            <person name="Delaux P.M."/>
            <person name="Dal Grande F."/>
            <person name="Keller J."/>
        </authorList>
    </citation>
    <scope>NUCLEOTIDE SEQUENCE [LARGE SCALE GENOMIC DNA]</scope>
    <source>
        <strain evidence="10 11">SAG 2145</strain>
    </source>
</reference>
<dbReference type="InterPro" id="IPR036046">
    <property type="entry name" value="Acylphosphatase-like_dom_sf"/>
</dbReference>
<dbReference type="EC" id="3.6.1.7" evidence="2 5"/>
<evidence type="ECO:0000256" key="6">
    <source>
        <dbReference type="RuleBase" id="RU000553"/>
    </source>
</evidence>
<evidence type="ECO:0000256" key="2">
    <source>
        <dbReference type="ARBA" id="ARBA00012150"/>
    </source>
</evidence>
<keyword evidence="3 5" id="KW-0378">Hydrolase</keyword>
<dbReference type="PANTHER" id="PTHR10029">
    <property type="entry name" value="ACYLPHOSPHATASE"/>
    <property type="match status" value="1"/>
</dbReference>
<dbReference type="InterPro" id="IPR020456">
    <property type="entry name" value="Acylphosphatase"/>
</dbReference>
<dbReference type="Gene3D" id="3.30.70.100">
    <property type="match status" value="1"/>
</dbReference>
<evidence type="ECO:0000256" key="5">
    <source>
        <dbReference type="PROSITE-ProRule" id="PRU00520"/>
    </source>
</evidence>
<evidence type="ECO:0000256" key="3">
    <source>
        <dbReference type="ARBA" id="ARBA00022801"/>
    </source>
</evidence>
<feature type="compositionally biased region" description="Basic and acidic residues" evidence="8">
    <location>
        <begin position="53"/>
        <end position="62"/>
    </location>
</feature>
<dbReference type="FunFam" id="3.30.70.100:FF:000011">
    <property type="entry name" value="Acylphosphatase"/>
    <property type="match status" value="1"/>
</dbReference>
<dbReference type="PROSITE" id="PS00150">
    <property type="entry name" value="ACYLPHOSPHATASE_1"/>
    <property type="match status" value="1"/>
</dbReference>
<dbReference type="EMBL" id="JALJOS010000037">
    <property type="protein sequence ID" value="KAK9821482.1"/>
    <property type="molecule type" value="Genomic_DNA"/>
</dbReference>
<feature type="domain" description="Acylphosphatase-like" evidence="9">
    <location>
        <begin position="5"/>
        <end position="95"/>
    </location>
</feature>
<evidence type="ECO:0000256" key="8">
    <source>
        <dbReference type="SAM" id="MobiDB-lite"/>
    </source>
</evidence>
<dbReference type="GO" id="GO:0003998">
    <property type="term" value="F:acylphosphatase activity"/>
    <property type="evidence" value="ECO:0007669"/>
    <property type="project" value="UniProtKB-EC"/>
</dbReference>
<keyword evidence="11" id="KW-1185">Reference proteome</keyword>
<gene>
    <name evidence="10" type="ORF">WJX74_000783</name>
</gene>
<organism evidence="10 11">
    <name type="scientific">Apatococcus lobatus</name>
    <dbReference type="NCBI Taxonomy" id="904363"/>
    <lineage>
        <taxon>Eukaryota</taxon>
        <taxon>Viridiplantae</taxon>
        <taxon>Chlorophyta</taxon>
        <taxon>core chlorophytes</taxon>
        <taxon>Trebouxiophyceae</taxon>
        <taxon>Chlorellales</taxon>
        <taxon>Chlorellaceae</taxon>
        <taxon>Apatococcus</taxon>
    </lineage>
</organism>
<dbReference type="PROSITE" id="PS51160">
    <property type="entry name" value="ACYLPHOSPHATASE_3"/>
    <property type="match status" value="1"/>
</dbReference>
<dbReference type="AlphaFoldDB" id="A0AAW1QJ45"/>
<dbReference type="PROSITE" id="PS00151">
    <property type="entry name" value="ACYLPHOSPHATASE_2"/>
    <property type="match status" value="1"/>
</dbReference>
<evidence type="ECO:0000256" key="4">
    <source>
        <dbReference type="ARBA" id="ARBA00047645"/>
    </source>
</evidence>
<sequence length="95" mass="10546">MAYKGYGFEVTGKVQGVFFRQTTVEEAQKLGLVGWVRNDASGSVQGEAQGPSDKADSLKDWLQHTGSPGSRIDKCNISNERTIDNLDYDKFEQRS</sequence>
<dbReference type="InterPro" id="IPR017968">
    <property type="entry name" value="Acylphosphatase_CS"/>
</dbReference>
<dbReference type="SUPFAM" id="SSF54975">
    <property type="entry name" value="Acylphosphatase/BLUF domain-like"/>
    <property type="match status" value="1"/>
</dbReference>
<evidence type="ECO:0000313" key="10">
    <source>
        <dbReference type="EMBL" id="KAK9821482.1"/>
    </source>
</evidence>
<evidence type="ECO:0000259" key="9">
    <source>
        <dbReference type="PROSITE" id="PS51160"/>
    </source>
</evidence>
<feature type="active site" evidence="5">
    <location>
        <position position="38"/>
    </location>
</feature>
<proteinExistence type="inferred from homology"/>